<dbReference type="GO" id="GO:0003700">
    <property type="term" value="F:DNA-binding transcription factor activity"/>
    <property type="evidence" value="ECO:0007669"/>
    <property type="project" value="InterPro"/>
</dbReference>
<keyword evidence="9" id="KW-1185">Reference proteome</keyword>
<evidence type="ECO:0000259" key="7">
    <source>
        <dbReference type="PROSITE" id="PS51032"/>
    </source>
</evidence>
<feature type="region of interest" description="Disordered" evidence="6">
    <location>
        <begin position="1"/>
        <end position="62"/>
    </location>
</feature>
<dbReference type="SUPFAM" id="SSF54171">
    <property type="entry name" value="DNA-binding domain"/>
    <property type="match status" value="1"/>
</dbReference>
<feature type="compositionally biased region" description="Basic and acidic residues" evidence="6">
    <location>
        <begin position="348"/>
        <end position="357"/>
    </location>
</feature>
<feature type="domain" description="AP2/ERF" evidence="7">
    <location>
        <begin position="60"/>
        <end position="117"/>
    </location>
</feature>
<gene>
    <name evidence="8" type="ORF">AMTR_s00057p00191330</name>
</gene>
<dbReference type="PROSITE" id="PS51032">
    <property type="entry name" value="AP2_ERF"/>
    <property type="match status" value="1"/>
</dbReference>
<reference evidence="9" key="1">
    <citation type="journal article" date="2013" name="Science">
        <title>The Amborella genome and the evolution of flowering plants.</title>
        <authorList>
            <consortium name="Amborella Genome Project"/>
        </authorList>
    </citation>
    <scope>NUCLEOTIDE SEQUENCE [LARGE SCALE GENOMIC DNA]</scope>
</reference>
<evidence type="ECO:0000256" key="1">
    <source>
        <dbReference type="ARBA" id="ARBA00004123"/>
    </source>
</evidence>
<dbReference type="GO" id="GO:0003677">
    <property type="term" value="F:DNA binding"/>
    <property type="evidence" value="ECO:0007669"/>
    <property type="project" value="UniProtKB-KW"/>
</dbReference>
<dbReference type="HOGENOM" id="CLU_553608_0_0_1"/>
<dbReference type="EMBL" id="KI392405">
    <property type="protein sequence ID" value="ERN16947.1"/>
    <property type="molecule type" value="Genomic_DNA"/>
</dbReference>
<feature type="compositionally biased region" description="Low complexity" evidence="6">
    <location>
        <begin position="34"/>
        <end position="43"/>
    </location>
</feature>
<dbReference type="AlphaFoldDB" id="U5D697"/>
<dbReference type="PANTHER" id="PTHR31194:SF189">
    <property type="entry name" value="AP2_ERF DOMAIN-CONTAINING PROTEIN"/>
    <property type="match status" value="1"/>
</dbReference>
<comment type="subcellular location">
    <subcellularLocation>
        <location evidence="1">Nucleus</location>
    </subcellularLocation>
</comment>
<evidence type="ECO:0000256" key="2">
    <source>
        <dbReference type="ARBA" id="ARBA00023015"/>
    </source>
</evidence>
<feature type="compositionally biased region" description="Polar residues" evidence="6">
    <location>
        <begin position="51"/>
        <end position="60"/>
    </location>
</feature>
<dbReference type="InterPro" id="IPR016177">
    <property type="entry name" value="DNA-bd_dom_sf"/>
</dbReference>
<dbReference type="InterPro" id="IPR050913">
    <property type="entry name" value="AP2/ERF_ERF"/>
</dbReference>
<evidence type="ECO:0000256" key="3">
    <source>
        <dbReference type="ARBA" id="ARBA00023125"/>
    </source>
</evidence>
<feature type="compositionally biased region" description="Low complexity" evidence="6">
    <location>
        <begin position="358"/>
        <end position="369"/>
    </location>
</feature>
<name>U5D697_AMBTC</name>
<organism evidence="8 9">
    <name type="scientific">Amborella trichopoda</name>
    <dbReference type="NCBI Taxonomy" id="13333"/>
    <lineage>
        <taxon>Eukaryota</taxon>
        <taxon>Viridiplantae</taxon>
        <taxon>Streptophyta</taxon>
        <taxon>Embryophyta</taxon>
        <taxon>Tracheophyta</taxon>
        <taxon>Spermatophyta</taxon>
        <taxon>Magnoliopsida</taxon>
        <taxon>Amborellales</taxon>
        <taxon>Amborellaceae</taxon>
        <taxon>Amborella</taxon>
    </lineage>
</organism>
<keyword evidence="2" id="KW-0805">Transcription regulation</keyword>
<evidence type="ECO:0000256" key="5">
    <source>
        <dbReference type="ARBA" id="ARBA00023242"/>
    </source>
</evidence>
<keyword evidence="5" id="KW-0539">Nucleus</keyword>
<keyword evidence="3" id="KW-0238">DNA-binding</keyword>
<dbReference type="InterPro" id="IPR001471">
    <property type="entry name" value="AP2/ERF_dom"/>
</dbReference>
<dbReference type="Gene3D" id="3.30.730.10">
    <property type="entry name" value="AP2/ERF domain"/>
    <property type="match status" value="1"/>
</dbReference>
<dbReference type="GO" id="GO:0005634">
    <property type="term" value="C:nucleus"/>
    <property type="evidence" value="ECO:0007669"/>
    <property type="project" value="UniProtKB-SubCell"/>
</dbReference>
<protein>
    <recommendedName>
        <fullName evidence="7">AP2/ERF domain-containing protein</fullName>
    </recommendedName>
</protein>
<dbReference type="CDD" id="cd00018">
    <property type="entry name" value="AP2"/>
    <property type="match status" value="1"/>
</dbReference>
<dbReference type="Gramene" id="ERN16947">
    <property type="protein sequence ID" value="ERN16947"/>
    <property type="gene ID" value="AMTR_s00057p00191330"/>
</dbReference>
<keyword evidence="4" id="KW-0804">Transcription</keyword>
<dbReference type="PANTHER" id="PTHR31194">
    <property type="entry name" value="SHN SHINE , DNA BINDING / TRANSCRIPTION FACTOR"/>
    <property type="match status" value="1"/>
</dbReference>
<proteinExistence type="predicted"/>
<dbReference type="Pfam" id="PF00847">
    <property type="entry name" value="AP2"/>
    <property type="match status" value="1"/>
</dbReference>
<dbReference type="FunFam" id="3.30.730.10:FF:000001">
    <property type="entry name" value="Ethylene-responsive transcription factor 2"/>
    <property type="match status" value="1"/>
</dbReference>
<dbReference type="eggNOG" id="ENOG502QQPC">
    <property type="taxonomic scope" value="Eukaryota"/>
</dbReference>
<dbReference type="InterPro" id="IPR036955">
    <property type="entry name" value="AP2/ERF_dom_sf"/>
</dbReference>
<evidence type="ECO:0000256" key="6">
    <source>
        <dbReference type="SAM" id="MobiDB-lite"/>
    </source>
</evidence>
<evidence type="ECO:0000256" key="4">
    <source>
        <dbReference type="ARBA" id="ARBA00023163"/>
    </source>
</evidence>
<accession>U5D697</accession>
<feature type="region of interest" description="Disordered" evidence="6">
    <location>
        <begin position="179"/>
        <end position="199"/>
    </location>
</feature>
<feature type="region of interest" description="Disordered" evidence="6">
    <location>
        <begin position="313"/>
        <end position="393"/>
    </location>
</feature>
<evidence type="ECO:0000313" key="8">
    <source>
        <dbReference type="EMBL" id="ERN16947.1"/>
    </source>
</evidence>
<sequence length="493" mass="53519">MDEHATGSFKITQELNPSPPSSSSLLTDFTWRPNNTIINNNNNNRKRSPTEPGSNTSSNKFLGVRRRPWGRYAAEIRDPSTKERHWLGTFDTAEEAALAYDRAALSIKGSDARTNFNYHSPPLHVPAIPQPHPLSLSAIDTSAEPMPCQHLLAQLGHASQYPLQLLNLSNTLAQSDLTTSAPAGIRPTNPSNPHQLLFPQSGRAMSAGTTHSRMSPHQQSIMVGSTTCGESLIESGHWEGPIQGGTHLSSHTQWDSAKWSQGLLASEYSGFASLVGNKEDSGYLGSIVHDGFSSKPTSFSHENINFSEKSAIFSHQRSNSSQGPITFSNERSDPSKKPTTFSPENTDFFEKSTKFSHESSTFSEKTTTSSHERRRPSISSHEKSKPNFLNRETNQSSGAVGVHCVASANVGECSSEHGAWNGTSTDGFSFNGGFDDYDEDGSGVMGIGEHGSSSLWGIEEEEYNALLFGCMPQVSDTLCQSLSDVFDLGSSQI</sequence>
<dbReference type="Proteomes" id="UP000017836">
    <property type="component" value="Unassembled WGS sequence"/>
</dbReference>
<evidence type="ECO:0000313" key="9">
    <source>
        <dbReference type="Proteomes" id="UP000017836"/>
    </source>
</evidence>
<feature type="compositionally biased region" description="Polar residues" evidence="6">
    <location>
        <begin position="313"/>
        <end position="329"/>
    </location>
</feature>
<dbReference type="PRINTS" id="PR00367">
    <property type="entry name" value="ETHRSPELEMNT"/>
</dbReference>
<dbReference type="STRING" id="13333.U5D697"/>
<dbReference type="SMART" id="SM00380">
    <property type="entry name" value="AP2"/>
    <property type="match status" value="1"/>
</dbReference>